<dbReference type="EMBL" id="AUYB01000105">
    <property type="protein sequence ID" value="KZN37139.1"/>
    <property type="molecule type" value="Genomic_DNA"/>
</dbReference>
<comment type="caution">
    <text evidence="1">The sequence shown here is derived from an EMBL/GenBank/DDBJ whole genome shotgun (WGS) entry which is preliminary data.</text>
</comment>
<dbReference type="GeneID" id="57360306"/>
<keyword evidence="2" id="KW-1185">Reference proteome</keyword>
<proteinExistence type="predicted"/>
<accession>A0A161XVT2</accession>
<name>A0A161XVT2_9GAMM</name>
<dbReference type="Proteomes" id="UP000076643">
    <property type="component" value="Unassembled WGS sequence"/>
</dbReference>
<protein>
    <submittedName>
        <fullName evidence="1">Uncharacterized protein</fullName>
    </submittedName>
</protein>
<organism evidence="1 2">
    <name type="scientific">Pseudoalteromonas luteoviolacea DSM 6061</name>
    <dbReference type="NCBI Taxonomy" id="1365250"/>
    <lineage>
        <taxon>Bacteria</taxon>
        <taxon>Pseudomonadati</taxon>
        <taxon>Pseudomonadota</taxon>
        <taxon>Gammaproteobacteria</taxon>
        <taxon>Alteromonadales</taxon>
        <taxon>Pseudoalteromonadaceae</taxon>
        <taxon>Pseudoalteromonas</taxon>
    </lineage>
</organism>
<evidence type="ECO:0000313" key="2">
    <source>
        <dbReference type="Proteomes" id="UP000076643"/>
    </source>
</evidence>
<dbReference type="AlphaFoldDB" id="A0A161XVT2"/>
<evidence type="ECO:0000313" key="1">
    <source>
        <dbReference type="EMBL" id="KZN37139.1"/>
    </source>
</evidence>
<gene>
    <name evidence="1" type="ORF">N475_17125</name>
</gene>
<dbReference type="PATRIC" id="fig|1365250.3.peg.3026"/>
<dbReference type="RefSeq" id="WP_063365469.1">
    <property type="nucleotide sequence ID" value="NZ_AQHB01000049.1"/>
</dbReference>
<reference evidence="1 2" key="1">
    <citation type="submission" date="2013-07" db="EMBL/GenBank/DDBJ databases">
        <title>Comparative Genomic and Metabolomic Analysis of Twelve Strains of Pseudoalteromonas luteoviolacea.</title>
        <authorList>
            <person name="Vynne N.G."/>
            <person name="Mansson M."/>
            <person name="Gram L."/>
        </authorList>
    </citation>
    <scope>NUCLEOTIDE SEQUENCE [LARGE SCALE GENOMIC DNA]</scope>
    <source>
        <strain evidence="1 2">DSM 6061</strain>
    </source>
</reference>
<sequence length="73" mass="8014">MSIKSKLDCPECNMPIYFESNLLLSGQSFSCSNPNCDVSIALTATDKDVVSNAFNKFEQIRNNATSQAGHHET</sequence>